<dbReference type="Proteomes" id="UP000255529">
    <property type="component" value="Unassembled WGS sequence"/>
</dbReference>
<keyword evidence="10" id="KW-0100">Branched-chain amino acid biosynthesis</keyword>
<evidence type="ECO:0000256" key="12">
    <source>
        <dbReference type="ARBA" id="ARBA00029436"/>
    </source>
</evidence>
<comment type="catalytic activity">
    <reaction evidence="11">
        <text>(2R)-2,3-dihydroxy-3-methylbutanoate = 3-methyl-2-oxobutanoate + H2O</text>
        <dbReference type="Rhea" id="RHEA:24809"/>
        <dbReference type="ChEBI" id="CHEBI:11851"/>
        <dbReference type="ChEBI" id="CHEBI:15377"/>
        <dbReference type="ChEBI" id="CHEBI:49072"/>
        <dbReference type="EC" id="4.2.1.9"/>
    </reaction>
    <physiologicalReaction direction="left-to-right" evidence="11">
        <dbReference type="Rhea" id="RHEA:24810"/>
    </physiologicalReaction>
</comment>
<evidence type="ECO:0000256" key="3">
    <source>
        <dbReference type="ARBA" id="ARBA00022605"/>
    </source>
</evidence>
<keyword evidence="8" id="KW-0411">Iron-sulfur</keyword>
<dbReference type="InterPro" id="IPR042096">
    <property type="entry name" value="Dihydro-acid_dehy_C"/>
</dbReference>
<dbReference type="SUPFAM" id="SSF52016">
    <property type="entry name" value="LeuD/IlvD-like"/>
    <property type="match status" value="1"/>
</dbReference>
<dbReference type="GO" id="GO:0009099">
    <property type="term" value="P:L-valine biosynthetic process"/>
    <property type="evidence" value="ECO:0007669"/>
    <property type="project" value="UniProtKB-UniPathway"/>
</dbReference>
<evidence type="ECO:0000256" key="15">
    <source>
        <dbReference type="ARBA" id="ARBA00034078"/>
    </source>
</evidence>
<dbReference type="GO" id="GO:0051537">
    <property type="term" value="F:2 iron, 2 sulfur cluster binding"/>
    <property type="evidence" value="ECO:0007669"/>
    <property type="project" value="UniProtKB-KW"/>
</dbReference>
<dbReference type="PANTHER" id="PTHR43661:SF3">
    <property type="entry name" value="D-XYLONATE DEHYDRATASE YAGF-RELATED"/>
    <property type="match status" value="1"/>
</dbReference>
<dbReference type="AlphaFoldDB" id="A0A379Z5Q6"/>
<evidence type="ECO:0000256" key="9">
    <source>
        <dbReference type="ARBA" id="ARBA00023239"/>
    </source>
</evidence>
<evidence type="ECO:0000256" key="5">
    <source>
        <dbReference type="ARBA" id="ARBA00022723"/>
    </source>
</evidence>
<comment type="cofactor">
    <cofactor evidence="15">
        <name>[2Fe-2S] cluster</name>
        <dbReference type="ChEBI" id="CHEBI:190135"/>
    </cofactor>
</comment>
<dbReference type="PROSITE" id="PS00886">
    <property type="entry name" value="ILVD_EDD_1"/>
    <property type="match status" value="1"/>
</dbReference>
<dbReference type="InterPro" id="IPR056740">
    <property type="entry name" value="ILV_EDD_C"/>
</dbReference>
<keyword evidence="3" id="KW-0028">Amino-acid biosynthesis</keyword>
<name>A0A379Z5Q6_9GAMM</name>
<evidence type="ECO:0000256" key="6">
    <source>
        <dbReference type="ARBA" id="ARBA00022842"/>
    </source>
</evidence>
<evidence type="ECO:0000313" key="19">
    <source>
        <dbReference type="EMBL" id="SUI54869.1"/>
    </source>
</evidence>
<feature type="domain" description="Dihydroxy-acid/6-phosphogluconate dehydratase C-terminal" evidence="18">
    <location>
        <begin position="371"/>
        <end position="562"/>
    </location>
</feature>
<evidence type="ECO:0000256" key="10">
    <source>
        <dbReference type="ARBA" id="ARBA00023304"/>
    </source>
</evidence>
<proteinExistence type="inferred from homology"/>
<feature type="domain" description="Dihydroxy-acid/6-phosphogluconate dehydratase N-terminal" evidence="17">
    <location>
        <begin position="44"/>
        <end position="359"/>
    </location>
</feature>
<protein>
    <recommendedName>
        <fullName evidence="14 16">Dihydroxy-acid dehydratase</fullName>
        <ecNumber evidence="14 16">4.2.1.9</ecNumber>
    </recommendedName>
</protein>
<dbReference type="RefSeq" id="WP_115183310.1">
    <property type="nucleotide sequence ID" value="NZ_CAMKUF010000004.1"/>
</dbReference>
<dbReference type="InterPro" id="IPR037237">
    <property type="entry name" value="IlvD/EDD_N"/>
</dbReference>
<dbReference type="UniPathway" id="UPA00047">
    <property type="reaction ID" value="UER00057"/>
</dbReference>
<dbReference type="EC" id="4.2.1.9" evidence="14 16"/>
<reference evidence="19 20" key="1">
    <citation type="submission" date="2018-06" db="EMBL/GenBank/DDBJ databases">
        <authorList>
            <consortium name="Pathogen Informatics"/>
            <person name="Doyle S."/>
        </authorList>
    </citation>
    <scope>NUCLEOTIDE SEQUENCE [LARGE SCALE GENOMIC DNA]</scope>
    <source>
        <strain evidence="19 20">NCTC11544</strain>
    </source>
</reference>
<dbReference type="InterPro" id="IPR000581">
    <property type="entry name" value="ILV_EDD_N"/>
</dbReference>
<evidence type="ECO:0000256" key="14">
    <source>
        <dbReference type="ARBA" id="ARBA00029490"/>
    </source>
</evidence>
<evidence type="ECO:0000256" key="11">
    <source>
        <dbReference type="ARBA" id="ARBA00029304"/>
    </source>
</evidence>
<comment type="pathway">
    <text evidence="12">Amino-acid biosynthesis; L-valine biosynthesis; L-valine from pyruvate: step 3/4.</text>
</comment>
<evidence type="ECO:0000256" key="13">
    <source>
        <dbReference type="ARBA" id="ARBA00029437"/>
    </source>
</evidence>
<dbReference type="InterPro" id="IPR020558">
    <property type="entry name" value="DiOHA_6PGluconate_deHydtase_CS"/>
</dbReference>
<dbReference type="GO" id="GO:0004160">
    <property type="term" value="F:dihydroxy-acid dehydratase activity"/>
    <property type="evidence" value="ECO:0007669"/>
    <property type="project" value="UniProtKB-UniRule"/>
</dbReference>
<evidence type="ECO:0000313" key="20">
    <source>
        <dbReference type="Proteomes" id="UP000255529"/>
    </source>
</evidence>
<dbReference type="Gene3D" id="3.50.30.80">
    <property type="entry name" value="IlvD/EDD C-terminal domain-like"/>
    <property type="match status" value="1"/>
</dbReference>
<gene>
    <name evidence="19" type="primary">ilvD_1</name>
    <name evidence="19" type="ORF">NCTC11544_01633</name>
</gene>
<evidence type="ECO:0000259" key="18">
    <source>
        <dbReference type="Pfam" id="PF24877"/>
    </source>
</evidence>
<dbReference type="UniPathway" id="UPA00049">
    <property type="reaction ID" value="UER00061"/>
</dbReference>
<evidence type="ECO:0000256" key="7">
    <source>
        <dbReference type="ARBA" id="ARBA00023004"/>
    </source>
</evidence>
<comment type="cofactor">
    <cofactor evidence="1">
        <name>Mg(2+)</name>
        <dbReference type="ChEBI" id="CHEBI:18420"/>
    </cofactor>
</comment>
<evidence type="ECO:0000256" key="2">
    <source>
        <dbReference type="ARBA" id="ARBA00006486"/>
    </source>
</evidence>
<evidence type="ECO:0000256" key="4">
    <source>
        <dbReference type="ARBA" id="ARBA00022714"/>
    </source>
</evidence>
<keyword evidence="9 19" id="KW-0456">Lyase</keyword>
<keyword evidence="4" id="KW-0001">2Fe-2S</keyword>
<dbReference type="Pfam" id="PF00920">
    <property type="entry name" value="ILVD_EDD_N"/>
    <property type="match status" value="1"/>
</dbReference>
<comment type="similarity">
    <text evidence="2">Belongs to the IlvD/Edd family.</text>
</comment>
<dbReference type="InterPro" id="IPR004404">
    <property type="entry name" value="DihydroxyA_deHydtase"/>
</dbReference>
<keyword evidence="5" id="KW-0479">Metal-binding</keyword>
<dbReference type="GO" id="GO:0046872">
    <property type="term" value="F:metal ion binding"/>
    <property type="evidence" value="ECO:0007669"/>
    <property type="project" value="UniProtKB-KW"/>
</dbReference>
<accession>A0A379Z5Q6</accession>
<comment type="pathway">
    <text evidence="13">Amino-acid biosynthesis; L-isoleucine biosynthesis; L-isoleucine from 2-oxobutanoate: step 3/4.</text>
</comment>
<keyword evidence="6" id="KW-0460">Magnesium</keyword>
<evidence type="ECO:0000256" key="16">
    <source>
        <dbReference type="NCBIfam" id="TIGR00110"/>
    </source>
</evidence>
<evidence type="ECO:0000259" key="17">
    <source>
        <dbReference type="Pfam" id="PF00920"/>
    </source>
</evidence>
<sequence length="570" mass="60616">MSGCGTCGGGSCGAHFNPILEGDDGALKRALYKSMGHSDEQLRRPVIAVVNSYTNATAGHVNLNELTARVLQGIEEAGGVGMVFGTIAPCDGIAEGHLGMRYILAAREVITASIEVMMRAHRFDGMVLLGSCDKIVPAMLMAAARLDVPAIMVNGGPMYPAEYKGKHWDGNIVTEAIGWKKRGEIDEAEFAHIENIAEPGPGSCTMYGTANTMCCIGEVLGMSLPGSSTLPAVSAERRECAVETGRQAVTLVLNGINARQIITAASIRNAMVYLLATGGSTNAILHLQAIHYEAELGHLPLSAFDELSHQVPLVASLYPASEHDMIDFWEAGGVPAVEVEIAKLLDLNALTVTGKTKAELVAKTPPSRRPEVIHTLAIPVRNEAGVAVLHGNLSPLGCVVKPAAVPDHLMRFSGPAVVFNSEQESVDAIMSGQIKPGSALVLRYEGPKGGPGMPEMYKPMKSLEGMGLSDSCALITDGRFSGSNRGLFVGHISPEAVEGGELALVQNGDPISIDIPARTLTLHVSESELILRRKNWQPVDKEVPRGFLRLYRRWAMPAAQGAVLADREEE</sequence>
<dbReference type="EMBL" id="UGYN01000002">
    <property type="protein sequence ID" value="SUI54869.1"/>
    <property type="molecule type" value="Genomic_DNA"/>
</dbReference>
<dbReference type="Pfam" id="PF24877">
    <property type="entry name" value="ILV_EDD_C"/>
    <property type="match status" value="1"/>
</dbReference>
<dbReference type="GO" id="GO:0005829">
    <property type="term" value="C:cytosol"/>
    <property type="evidence" value="ECO:0007669"/>
    <property type="project" value="TreeGrafter"/>
</dbReference>
<keyword evidence="7" id="KW-0408">Iron</keyword>
<organism evidence="19 20">
    <name type="scientific">Serratia quinivorans</name>
    <dbReference type="NCBI Taxonomy" id="137545"/>
    <lineage>
        <taxon>Bacteria</taxon>
        <taxon>Pseudomonadati</taxon>
        <taxon>Pseudomonadota</taxon>
        <taxon>Gammaproteobacteria</taxon>
        <taxon>Enterobacterales</taxon>
        <taxon>Yersiniaceae</taxon>
        <taxon>Serratia</taxon>
    </lineage>
</organism>
<dbReference type="GO" id="GO:0009097">
    <property type="term" value="P:isoleucine biosynthetic process"/>
    <property type="evidence" value="ECO:0007669"/>
    <property type="project" value="UniProtKB-UniPathway"/>
</dbReference>
<dbReference type="NCBIfam" id="TIGR00110">
    <property type="entry name" value="ilvD"/>
    <property type="match status" value="1"/>
</dbReference>
<evidence type="ECO:0000256" key="1">
    <source>
        <dbReference type="ARBA" id="ARBA00001946"/>
    </source>
</evidence>
<evidence type="ECO:0000256" key="8">
    <source>
        <dbReference type="ARBA" id="ARBA00023014"/>
    </source>
</evidence>
<dbReference type="SUPFAM" id="SSF143975">
    <property type="entry name" value="IlvD/EDD N-terminal domain-like"/>
    <property type="match status" value="1"/>
</dbReference>
<dbReference type="FunFam" id="3.50.30.80:FF:000001">
    <property type="entry name" value="Dihydroxy-acid dehydratase"/>
    <property type="match status" value="1"/>
</dbReference>
<dbReference type="PANTHER" id="PTHR43661">
    <property type="entry name" value="D-XYLONATE DEHYDRATASE"/>
    <property type="match status" value="1"/>
</dbReference>